<dbReference type="InterPro" id="IPR016181">
    <property type="entry name" value="Acyl_CoA_acyltransferase"/>
</dbReference>
<dbReference type="PANTHER" id="PTHR47542">
    <property type="entry name" value="ACYL-COA N-ACYLTRANSFERASES (NAT) SUPERFAMILY PROTEIN"/>
    <property type="match status" value="1"/>
</dbReference>
<dbReference type="GO" id="GO:0008999">
    <property type="term" value="F:protein-N-terminal-alanine acetyltransferase activity"/>
    <property type="evidence" value="ECO:0007669"/>
    <property type="project" value="UniProtKB-EC"/>
</dbReference>
<reference evidence="2 3" key="1">
    <citation type="submission" date="2018-06" db="EMBL/GenBank/DDBJ databases">
        <title>Extensive metabolic versatility and redundancy in microbially diverse, dynamic hydrothermal sediments.</title>
        <authorList>
            <person name="Dombrowski N."/>
            <person name="Teske A."/>
            <person name="Baker B.J."/>
        </authorList>
    </citation>
    <scope>NUCLEOTIDE SEQUENCE [LARGE SCALE GENOMIC DNA]</scope>
    <source>
        <strain evidence="2">B66_G16</strain>
    </source>
</reference>
<feature type="domain" description="N-acetyltransferase" evidence="1">
    <location>
        <begin position="3"/>
        <end position="148"/>
    </location>
</feature>
<dbReference type="EC" id="2.3.1.267" evidence="2"/>
<dbReference type="PANTHER" id="PTHR47542:SF2">
    <property type="entry name" value="ACYL-COA N-ACYLTRANSFERASES (NAT) SUPERFAMILY PROTEIN"/>
    <property type="match status" value="1"/>
</dbReference>
<accession>A0A497EM50</accession>
<organism evidence="2 3">
    <name type="scientific">Thermoproteota archaeon</name>
    <dbReference type="NCBI Taxonomy" id="2056631"/>
    <lineage>
        <taxon>Archaea</taxon>
        <taxon>Thermoproteota</taxon>
    </lineage>
</organism>
<evidence type="ECO:0000259" key="1">
    <source>
        <dbReference type="PROSITE" id="PS51186"/>
    </source>
</evidence>
<dbReference type="PROSITE" id="PS51186">
    <property type="entry name" value="GNAT"/>
    <property type="match status" value="1"/>
</dbReference>
<sequence>MEVKLRNVSLKDLDEIYEIEKASFNDLFYPKSVLKNLIILYGKLFIIAEVKGKIIGYVIARKKNRSTAHLVSIAVTPSYRGMGIGKKLLNEIINKLAKNGATQITLEVEVNNKPAIHLYKDRGFEVVSEIKNYYGSGRHAYRMILKLMEAKMNHLFKARKF</sequence>
<proteinExistence type="predicted"/>
<evidence type="ECO:0000313" key="3">
    <source>
        <dbReference type="Proteomes" id="UP000278475"/>
    </source>
</evidence>
<dbReference type="AlphaFoldDB" id="A0A497EM50"/>
<dbReference type="Gene3D" id="3.40.630.30">
    <property type="match status" value="1"/>
</dbReference>
<dbReference type="CDD" id="cd04301">
    <property type="entry name" value="NAT_SF"/>
    <property type="match status" value="1"/>
</dbReference>
<keyword evidence="2" id="KW-0808">Transferase</keyword>
<dbReference type="Pfam" id="PF00583">
    <property type="entry name" value="Acetyltransf_1"/>
    <property type="match status" value="1"/>
</dbReference>
<dbReference type="SUPFAM" id="SSF55729">
    <property type="entry name" value="Acyl-CoA N-acyltransferases (Nat)"/>
    <property type="match status" value="1"/>
</dbReference>
<dbReference type="InterPro" id="IPR006464">
    <property type="entry name" value="AcTrfase_RimI/Ard1"/>
</dbReference>
<evidence type="ECO:0000313" key="2">
    <source>
        <dbReference type="EMBL" id="RLE47697.1"/>
    </source>
</evidence>
<dbReference type="InterPro" id="IPR000182">
    <property type="entry name" value="GNAT_dom"/>
</dbReference>
<gene>
    <name evidence="2" type="primary">rimI</name>
    <name evidence="2" type="ORF">DRJ31_08475</name>
</gene>
<dbReference type="Proteomes" id="UP000278475">
    <property type="component" value="Unassembled WGS sequence"/>
</dbReference>
<comment type="caution">
    <text evidence="2">The sequence shown here is derived from an EMBL/GenBank/DDBJ whole genome shotgun (WGS) entry which is preliminary data.</text>
</comment>
<dbReference type="NCBIfam" id="TIGR01575">
    <property type="entry name" value="rimI"/>
    <property type="match status" value="1"/>
</dbReference>
<name>A0A497EM50_9CREN</name>
<keyword evidence="2" id="KW-0012">Acyltransferase</keyword>
<protein>
    <submittedName>
        <fullName evidence="2">Ribosomal-protein-alanine N-acetyltransferase</fullName>
        <ecNumber evidence="2">2.3.1.267</ecNumber>
    </submittedName>
</protein>
<dbReference type="EMBL" id="QMQV01000111">
    <property type="protein sequence ID" value="RLE47697.1"/>
    <property type="molecule type" value="Genomic_DNA"/>
</dbReference>